<gene>
    <name evidence="4" type="ORF">AKJ09_00619</name>
</gene>
<dbReference type="PRINTS" id="PR00633">
    <property type="entry name" value="RCCNDNSATION"/>
</dbReference>
<reference evidence="4 5" key="1">
    <citation type="submission" date="2015-08" db="EMBL/GenBank/DDBJ databases">
        <authorList>
            <person name="Babu N.S."/>
            <person name="Beckwith C.J."/>
            <person name="Beseler K.G."/>
            <person name="Brison A."/>
            <person name="Carone J.V."/>
            <person name="Caskin T.P."/>
            <person name="Diamond M."/>
            <person name="Durham M.E."/>
            <person name="Foxe J.M."/>
            <person name="Go M."/>
            <person name="Henderson B.A."/>
            <person name="Jones I.B."/>
            <person name="McGettigan J.A."/>
            <person name="Micheletti S.J."/>
            <person name="Nasrallah M.E."/>
            <person name="Ortiz D."/>
            <person name="Piller C.R."/>
            <person name="Privatt S.R."/>
            <person name="Schneider S.L."/>
            <person name="Sharp S."/>
            <person name="Smith T.C."/>
            <person name="Stanton J.D."/>
            <person name="Ullery H.E."/>
            <person name="Wilson R.J."/>
            <person name="Serrano M.G."/>
            <person name="Buck G."/>
            <person name="Lee V."/>
            <person name="Wang Y."/>
            <person name="Carvalho R."/>
            <person name="Voegtly L."/>
            <person name="Shi R."/>
            <person name="Duckworth R."/>
            <person name="Johnson A."/>
            <person name="Loviza R."/>
            <person name="Walstead R."/>
            <person name="Shah Z."/>
            <person name="Kiflezghi M."/>
            <person name="Wade K."/>
            <person name="Ball S.L."/>
            <person name="Bradley K.W."/>
            <person name="Asai D.J."/>
            <person name="Bowman C.A."/>
            <person name="Russell D.A."/>
            <person name="Pope W.H."/>
            <person name="Jacobs-Sera D."/>
            <person name="Hendrix R.W."/>
            <person name="Hatfull G.F."/>
        </authorList>
    </citation>
    <scope>NUCLEOTIDE SEQUENCE [LARGE SCALE GENOMIC DNA]</scope>
    <source>
        <strain evidence="4 5">DSM 27648</strain>
    </source>
</reference>
<feature type="region of interest" description="Disordered" evidence="2">
    <location>
        <begin position="23"/>
        <end position="60"/>
    </location>
</feature>
<accession>A0A0K1PK99</accession>
<organism evidence="4 5">
    <name type="scientific">Labilithrix luteola</name>
    <dbReference type="NCBI Taxonomy" id="1391654"/>
    <lineage>
        <taxon>Bacteria</taxon>
        <taxon>Pseudomonadati</taxon>
        <taxon>Myxococcota</taxon>
        <taxon>Polyangia</taxon>
        <taxon>Polyangiales</taxon>
        <taxon>Labilitrichaceae</taxon>
        <taxon>Labilithrix</taxon>
    </lineage>
</organism>
<name>A0A0K1PK99_9BACT</name>
<evidence type="ECO:0000256" key="1">
    <source>
        <dbReference type="ARBA" id="ARBA00022737"/>
    </source>
</evidence>
<dbReference type="InterPro" id="IPR009091">
    <property type="entry name" value="RCC1/BLIP-II"/>
</dbReference>
<keyword evidence="1" id="KW-0677">Repeat</keyword>
<dbReference type="SUPFAM" id="SSF50985">
    <property type="entry name" value="RCC1/BLIP-II"/>
    <property type="match status" value="2"/>
</dbReference>
<dbReference type="AlphaFoldDB" id="A0A0K1PK99"/>
<evidence type="ECO:0000313" key="5">
    <source>
        <dbReference type="Proteomes" id="UP000064967"/>
    </source>
</evidence>
<feature type="signal peptide" evidence="3">
    <location>
        <begin position="1"/>
        <end position="24"/>
    </location>
</feature>
<dbReference type="EMBL" id="CP012333">
    <property type="protein sequence ID" value="AKU93955.1"/>
    <property type="molecule type" value="Genomic_DNA"/>
</dbReference>
<dbReference type="InterPro" id="IPR051210">
    <property type="entry name" value="Ub_ligase/GEF_domain"/>
</dbReference>
<keyword evidence="3" id="KW-0732">Signal</keyword>
<proteinExistence type="predicted"/>
<dbReference type="KEGG" id="llu:AKJ09_00619"/>
<dbReference type="PANTHER" id="PTHR22870">
    <property type="entry name" value="REGULATOR OF CHROMOSOME CONDENSATION"/>
    <property type="match status" value="1"/>
</dbReference>
<dbReference type="PROSITE" id="PS50012">
    <property type="entry name" value="RCC1_3"/>
    <property type="match status" value="5"/>
</dbReference>
<dbReference type="STRING" id="1391654.AKJ09_00619"/>
<dbReference type="Gene3D" id="2.130.10.30">
    <property type="entry name" value="Regulator of chromosome condensation 1/beta-lactamase-inhibitor protein II"/>
    <property type="match status" value="2"/>
</dbReference>
<dbReference type="PANTHER" id="PTHR22870:SF360">
    <property type="entry name" value="ULTRAVIOLET-B RECEPTOR UVR8"/>
    <property type="match status" value="1"/>
</dbReference>
<dbReference type="Pfam" id="PF13540">
    <property type="entry name" value="RCC1_2"/>
    <property type="match status" value="3"/>
</dbReference>
<sequence>MIGFAVFGPLALAALVACSSAGDATPRPTTPSADDAGTVDGDVKAPGLDSGTSDASDGGIVEPPPYDFAVQCAGDPCVAQLAARGGAHACAVLRDGSARCWGSNDSGQLGTGSNDGGAVAKFATAPTRVAGLSNARSVATTGSGSAGTSCVVRADDSLFCFGSDISGQLARETGPSTGVHADPIAVAGVRVKSISLANTFALASGTDGRLWSWGANDAAQLGRILATDAGPSWLPALADRVTDGVRSFAGTSRSGFAVTTSGDVLSWGGATADELGRSASLSKNPVPDKLAVTGVTSVVTGAHHACALSPGRIECWGSNDVGQLGTGLRAEEPFPARVVLPQDVYPVAIAAGGNDTCAIDADGKLLCWGANESGQLGRLDGRDGPTPRVVQGLDEQVVAVGVMDASVCALLRSGTVRCWGDNLFGQLGRGARDADVHPESAVVDFP</sequence>
<protein>
    <submittedName>
        <fullName evidence="4">Regulator of chromosome condensation RCC1</fullName>
    </submittedName>
</protein>
<dbReference type="Proteomes" id="UP000064967">
    <property type="component" value="Chromosome"/>
</dbReference>
<keyword evidence="5" id="KW-1185">Reference proteome</keyword>
<dbReference type="InterPro" id="IPR000408">
    <property type="entry name" value="Reg_chr_condens"/>
</dbReference>
<evidence type="ECO:0000256" key="2">
    <source>
        <dbReference type="SAM" id="MobiDB-lite"/>
    </source>
</evidence>
<feature type="chain" id="PRO_5005465599" evidence="3">
    <location>
        <begin position="25"/>
        <end position="446"/>
    </location>
</feature>
<evidence type="ECO:0000256" key="3">
    <source>
        <dbReference type="SAM" id="SignalP"/>
    </source>
</evidence>
<evidence type="ECO:0000313" key="4">
    <source>
        <dbReference type="EMBL" id="AKU93955.1"/>
    </source>
</evidence>